<accession>A0A2H1EAE2</accession>
<evidence type="ECO:0000313" key="2">
    <source>
        <dbReference type="Proteomes" id="UP000231564"/>
    </source>
</evidence>
<dbReference type="EMBL" id="LT634361">
    <property type="protein sequence ID" value="SFZ83193.1"/>
    <property type="molecule type" value="Genomic_DNA"/>
</dbReference>
<name>A0A2H1EAE2_9FLAO</name>
<proteinExistence type="predicted"/>
<dbReference type="AlphaFoldDB" id="A0A2H1EAE2"/>
<dbReference type="RefSeq" id="WP_024739998.1">
    <property type="nucleotide sequence ID" value="NZ_BAUG01000002.1"/>
</dbReference>
<dbReference type="STRING" id="1349785.GCA_000509405_02889"/>
<evidence type="ECO:0000313" key="1">
    <source>
        <dbReference type="EMBL" id="SFZ83193.1"/>
    </source>
</evidence>
<keyword evidence="2" id="KW-1185">Reference proteome</keyword>
<dbReference type="Proteomes" id="UP000231564">
    <property type="component" value="Chromosome MARIT"/>
</dbReference>
<reference evidence="1 2" key="1">
    <citation type="submission" date="2016-11" db="EMBL/GenBank/DDBJ databases">
        <authorList>
            <person name="Jaros S."/>
            <person name="Januszkiewicz K."/>
            <person name="Wedrychowicz H."/>
        </authorList>
    </citation>
    <scope>NUCLEOTIDE SEQUENCE [LARGE SCALE GENOMIC DNA]</scope>
    <source>
        <strain evidence="1">NCIMB 2154T</strain>
    </source>
</reference>
<organism evidence="1 2">
    <name type="scientific">Tenacibaculum maritimum NCIMB 2154</name>
    <dbReference type="NCBI Taxonomy" id="1349785"/>
    <lineage>
        <taxon>Bacteria</taxon>
        <taxon>Pseudomonadati</taxon>
        <taxon>Bacteroidota</taxon>
        <taxon>Flavobacteriia</taxon>
        <taxon>Flavobacteriales</taxon>
        <taxon>Flavobacteriaceae</taxon>
        <taxon>Tenacibaculum</taxon>
    </lineage>
</organism>
<dbReference type="OrthoDB" id="1442223at2"/>
<dbReference type="KEGG" id="tmar:MARIT_1937"/>
<protein>
    <submittedName>
        <fullName evidence="1">Uncharacterized protein</fullName>
    </submittedName>
</protein>
<gene>
    <name evidence="1" type="ORF">MARIT_1937</name>
</gene>
<sequence>METSNNMNRLVFSLILLFTIISCKNNAQENKKSLLNNKQKILKGLPDDIANKTWIYIHSNPEYDKYNTYKNILDYNAGNSIKTEKNLFHTVLDVYETYYFEIPFDSVTLINNTYQINFKHSEIDYAKFKWLNKNKGVGEWEIRYLRYFDGVDSIVRNKSVVKSFVTKGNFPEPKKEKVVIKEDEIINSNVYSELIDDLPIEGNFSCEYKDGEEVHSGAYLKISNKDYEVENVSDNTTEIFRNDIEIKIEDVLYLQCDARKIKSSSNKYALFYKTFYTKYEPPMESRHYSKTHPIAEIEILDNNTIKKKWLGVYNKRTNKVESIDGYFDWDDQYCNIIKRVN</sequence>
<dbReference type="GeneID" id="47723434"/>